<evidence type="ECO:0000259" key="5">
    <source>
        <dbReference type="PROSITE" id="PS50893"/>
    </source>
</evidence>
<dbReference type="SMART" id="SM00382">
    <property type="entry name" value="AAA"/>
    <property type="match status" value="2"/>
</dbReference>
<accession>A0ABT9PJ55</accession>
<dbReference type="InterPro" id="IPR050611">
    <property type="entry name" value="ABCF"/>
</dbReference>
<keyword evidence="7" id="KW-1185">Reference proteome</keyword>
<evidence type="ECO:0000256" key="3">
    <source>
        <dbReference type="ARBA" id="ARBA00022840"/>
    </source>
</evidence>
<proteinExistence type="predicted"/>
<dbReference type="RefSeq" id="WP_307634980.1">
    <property type="nucleotide sequence ID" value="NZ_JAUSQL010000001.1"/>
</dbReference>
<sequence>MPAIILDAVSFSYGSRPVLDHVSLCVSSGERAFLVGPNGVGKSTLVRILAGELTPDSGRVVSGVVPQRLPDPESFTGSVAQFLDSVLMPLKKLLARFEQLAQAIASGRDDCSSDYDHVLAQLNSLDVWSLDGRVNHALDGLGLAEFTESGSDRLLMTLSPGQRARLKLAALLIVRPEVLVLDEPTNHLDREAISFLTDAVKNWEGPVLATSHDRAFIEDTATVIYDLDISVWQELAKNDGEEMVGVYRNAGNYTDYLVAKATAREKHQQIHAAQQAEKRGLREHRHESMKIARGGVRLEMAVGKEKKFFMDRAAATSVTRTRHDGVRLARLAQRELRKPRHYDLQFPVLESGPESGLAVSARAAAVADRLAPVTFDLCRGEHLLVTGANGAGKSTLLNWITAGSPPAETVCSGTITRDGPIGAVPQRLPAESDPGFGERTWTAGIGEAGKGILHPSMWSVSIPHLSAGNQRRAQLSIALAARPAVLVIDEPTNYLDLETMNALEEALRTWRGTLIIASHDRWLIDHWHGHRLHLEPAARHIDAPIGVTPPGMKKRPSQGAPFRS</sequence>
<dbReference type="Gene3D" id="3.40.50.300">
    <property type="entry name" value="P-loop containing nucleotide triphosphate hydrolases"/>
    <property type="match status" value="3"/>
</dbReference>
<dbReference type="PROSITE" id="PS00211">
    <property type="entry name" value="ABC_TRANSPORTER_1"/>
    <property type="match status" value="2"/>
</dbReference>
<feature type="domain" description="ABC transporter" evidence="5">
    <location>
        <begin position="4"/>
        <end position="253"/>
    </location>
</feature>
<evidence type="ECO:0000256" key="2">
    <source>
        <dbReference type="ARBA" id="ARBA00022741"/>
    </source>
</evidence>
<dbReference type="InterPro" id="IPR003439">
    <property type="entry name" value="ABC_transporter-like_ATP-bd"/>
</dbReference>
<dbReference type="Pfam" id="PF00005">
    <property type="entry name" value="ABC_tran"/>
    <property type="match status" value="2"/>
</dbReference>
<dbReference type="PANTHER" id="PTHR19211:SF14">
    <property type="entry name" value="ATP-BINDING CASSETTE SUB-FAMILY F MEMBER 1"/>
    <property type="match status" value="1"/>
</dbReference>
<keyword evidence="3 6" id="KW-0067">ATP-binding</keyword>
<dbReference type="PROSITE" id="PS50893">
    <property type="entry name" value="ABC_TRANSPORTER_2"/>
    <property type="match status" value="2"/>
</dbReference>
<feature type="domain" description="ABC transporter" evidence="5">
    <location>
        <begin position="344"/>
        <end position="561"/>
    </location>
</feature>
<dbReference type="CDD" id="cd03221">
    <property type="entry name" value="ABCF_EF-3"/>
    <property type="match status" value="1"/>
</dbReference>
<evidence type="ECO:0000256" key="4">
    <source>
        <dbReference type="SAM" id="MobiDB-lite"/>
    </source>
</evidence>
<comment type="caution">
    <text evidence="6">The sequence shown here is derived from an EMBL/GenBank/DDBJ whole genome shotgun (WGS) entry which is preliminary data.</text>
</comment>
<evidence type="ECO:0000313" key="7">
    <source>
        <dbReference type="Proteomes" id="UP001230145"/>
    </source>
</evidence>
<dbReference type="SUPFAM" id="SSF52540">
    <property type="entry name" value="P-loop containing nucleoside triphosphate hydrolases"/>
    <property type="match status" value="2"/>
</dbReference>
<feature type="region of interest" description="Disordered" evidence="4">
    <location>
        <begin position="543"/>
        <end position="564"/>
    </location>
</feature>
<dbReference type="InterPro" id="IPR017871">
    <property type="entry name" value="ABC_transporter-like_CS"/>
</dbReference>
<dbReference type="EMBL" id="JAUSQL010000001">
    <property type="protein sequence ID" value="MDP9832749.1"/>
    <property type="molecule type" value="Genomic_DNA"/>
</dbReference>
<gene>
    <name evidence="6" type="ORF">J2S45_001428</name>
</gene>
<dbReference type="Proteomes" id="UP001230145">
    <property type="component" value="Unassembled WGS sequence"/>
</dbReference>
<evidence type="ECO:0000313" key="6">
    <source>
        <dbReference type="EMBL" id="MDP9832749.1"/>
    </source>
</evidence>
<keyword evidence="2" id="KW-0547">Nucleotide-binding</keyword>
<keyword evidence="1" id="KW-0677">Repeat</keyword>
<protein>
    <submittedName>
        <fullName evidence="6">Macrolide transport system ATP-binding/permease protein</fullName>
    </submittedName>
</protein>
<name>A0ABT9PJ55_9ACTO</name>
<evidence type="ECO:0000256" key="1">
    <source>
        <dbReference type="ARBA" id="ARBA00022737"/>
    </source>
</evidence>
<dbReference type="GO" id="GO:0005524">
    <property type="term" value="F:ATP binding"/>
    <property type="evidence" value="ECO:0007669"/>
    <property type="project" value="UniProtKB-KW"/>
</dbReference>
<dbReference type="InterPro" id="IPR027417">
    <property type="entry name" value="P-loop_NTPase"/>
</dbReference>
<dbReference type="InterPro" id="IPR003593">
    <property type="entry name" value="AAA+_ATPase"/>
</dbReference>
<reference evidence="6 7" key="1">
    <citation type="submission" date="2023-07" db="EMBL/GenBank/DDBJ databases">
        <title>Sequencing the genomes of 1000 actinobacteria strains.</title>
        <authorList>
            <person name="Klenk H.-P."/>
        </authorList>
    </citation>
    <scope>NUCLEOTIDE SEQUENCE [LARGE SCALE GENOMIC DNA]</scope>
    <source>
        <strain evidence="6 7">DSM 19515</strain>
    </source>
</reference>
<organism evidence="6 7">
    <name type="scientific">Trueperella abortisuis</name>
    <dbReference type="NCBI Taxonomy" id="445930"/>
    <lineage>
        <taxon>Bacteria</taxon>
        <taxon>Bacillati</taxon>
        <taxon>Actinomycetota</taxon>
        <taxon>Actinomycetes</taxon>
        <taxon>Actinomycetales</taxon>
        <taxon>Actinomycetaceae</taxon>
        <taxon>Trueperella</taxon>
    </lineage>
</organism>
<dbReference type="PANTHER" id="PTHR19211">
    <property type="entry name" value="ATP-BINDING TRANSPORT PROTEIN-RELATED"/>
    <property type="match status" value="1"/>
</dbReference>